<accession>A0AAD5YCL5</accession>
<dbReference type="EMBL" id="JANAWD010000262">
    <property type="protein sequence ID" value="KAJ3482676.1"/>
    <property type="molecule type" value="Genomic_DNA"/>
</dbReference>
<gene>
    <name evidence="2" type="ORF">NLI96_g6812</name>
</gene>
<evidence type="ECO:0000256" key="1">
    <source>
        <dbReference type="SAM" id="MobiDB-lite"/>
    </source>
</evidence>
<evidence type="ECO:0000313" key="2">
    <source>
        <dbReference type="EMBL" id="KAJ3482676.1"/>
    </source>
</evidence>
<name>A0AAD5YCL5_9APHY</name>
<feature type="compositionally biased region" description="Polar residues" evidence="1">
    <location>
        <begin position="458"/>
        <end position="473"/>
    </location>
</feature>
<evidence type="ECO:0008006" key="4">
    <source>
        <dbReference type="Google" id="ProtNLM"/>
    </source>
</evidence>
<dbReference type="Proteomes" id="UP001212997">
    <property type="component" value="Unassembled WGS sequence"/>
</dbReference>
<proteinExistence type="predicted"/>
<organism evidence="2 3">
    <name type="scientific">Meripilus lineatus</name>
    <dbReference type="NCBI Taxonomy" id="2056292"/>
    <lineage>
        <taxon>Eukaryota</taxon>
        <taxon>Fungi</taxon>
        <taxon>Dikarya</taxon>
        <taxon>Basidiomycota</taxon>
        <taxon>Agaricomycotina</taxon>
        <taxon>Agaricomycetes</taxon>
        <taxon>Polyporales</taxon>
        <taxon>Meripilaceae</taxon>
        <taxon>Meripilus</taxon>
    </lineage>
</organism>
<sequence length="891" mass="101785">MGQTSSSKRTSQSSLSRLLILRHRIGTKKPLSHAASSPQLPPELWHLVFAHLTERVIETGLTSIVRVCKAWYQFNIAKVYRFMWIQTAKDLRRIAWTLRRRPDLAELVKTFVVYIDEDSSLRKSPWIFQDKIPLGELVFQTISECPHLQSFMICDSSTPHFRASKPPSDPPISYHPKFFESTSFESHNLSFLELSGQDISCDSIFKKDGESSTFPFPNLRSLRLMSVWMERRHQFPTMSRLVRLEIVSPNIRASPESETSPYSVHGVSFPALRILTLRSDSGSLASLVSPHVIKRINRLEFDLPGRLPIEHMAYVVELTLGLKYTRVYGLGLPGLSSHIRKLSIEVEMIQSTPRSLDSFLRSFQSLAPRCTSLVQLKVAMAEIFFFIREEDRSPEDIMDDACNERIQQNLKKLEDYYPDEVGAFEDIVATMVGALRLVALFEYSAVALSSIEIRPHSPMSQASPPEGNSQTSPSPLPLLGHIEATRTVTPSSDAPIERLPPELLRSILRDVHYESKKKDLTPLSVVLVCKMWYRFNIEPFYQSIHITSPKSLQGIAWTTRNRPDLAKLIMVIFITITSEDDNYQGELLTETLSNCPCVMRFAILDNRWSFYNRFQPPPRPLEAIGIHPRFFQSASVQAHNLIEIEINCQDISSDTIFKIKGDSGSSDFPFPFPFPNLLSLKLENVLMEEGHQFPLMPRIFRLEIVSPKIRSSPNPGDAPKYSIHRGSFPSLFELTLIDVSAELISSRDPDASSLVDPNLMKDVRHLVYHVPSRLLLPLDEMDKLHKLDLGLKYTKKHGPPVDALPRDFQTLTIEVEMVQSTPRSLRRFLQFLQEHSRGCVHFTQLHLKMAEIEFIAIEIDKRSPEDIVDDSCRERIQQAPDYLYTLSQISY</sequence>
<dbReference type="AlphaFoldDB" id="A0AAD5YCL5"/>
<protein>
    <recommendedName>
        <fullName evidence="4">F-box domain-containing protein</fullName>
    </recommendedName>
</protein>
<evidence type="ECO:0000313" key="3">
    <source>
        <dbReference type="Proteomes" id="UP001212997"/>
    </source>
</evidence>
<comment type="caution">
    <text evidence="2">The sequence shown here is derived from an EMBL/GenBank/DDBJ whole genome shotgun (WGS) entry which is preliminary data.</text>
</comment>
<feature type="region of interest" description="Disordered" evidence="1">
    <location>
        <begin position="457"/>
        <end position="476"/>
    </location>
</feature>
<keyword evidence="3" id="KW-1185">Reference proteome</keyword>
<reference evidence="2" key="1">
    <citation type="submission" date="2022-07" db="EMBL/GenBank/DDBJ databases">
        <title>Genome Sequence of Physisporinus lineatus.</title>
        <authorList>
            <person name="Buettner E."/>
        </authorList>
    </citation>
    <scope>NUCLEOTIDE SEQUENCE</scope>
    <source>
        <strain evidence="2">VT162</strain>
    </source>
</reference>